<evidence type="ECO:0000256" key="1">
    <source>
        <dbReference type="ARBA" id="ARBA00008307"/>
    </source>
</evidence>
<feature type="compositionally biased region" description="Basic and acidic residues" evidence="2">
    <location>
        <begin position="65"/>
        <end position="80"/>
    </location>
</feature>
<evidence type="ECO:0000256" key="2">
    <source>
        <dbReference type="SAM" id="MobiDB-lite"/>
    </source>
</evidence>
<feature type="domain" description="Mab-21-like HhH/H2TH-like" evidence="4">
    <location>
        <begin position="398"/>
        <end position="490"/>
    </location>
</feature>
<dbReference type="GO" id="GO:0002230">
    <property type="term" value="P:positive regulation of defense response to virus by host"/>
    <property type="evidence" value="ECO:0007669"/>
    <property type="project" value="TreeGrafter"/>
</dbReference>
<dbReference type="GO" id="GO:0006144">
    <property type="term" value="P:purine nucleobase metabolic process"/>
    <property type="evidence" value="ECO:0007669"/>
    <property type="project" value="Ensembl"/>
</dbReference>
<dbReference type="Pfam" id="PF20266">
    <property type="entry name" value="Mab-21_C"/>
    <property type="match status" value="1"/>
</dbReference>
<dbReference type="SMART" id="SM01265">
    <property type="entry name" value="Mab-21"/>
    <property type="match status" value="1"/>
</dbReference>
<feature type="compositionally biased region" description="Basic residues" evidence="2">
    <location>
        <begin position="47"/>
        <end position="57"/>
    </location>
</feature>
<evidence type="ECO:0000259" key="4">
    <source>
        <dbReference type="Pfam" id="PF20266"/>
    </source>
</evidence>
<dbReference type="GO" id="GO:0032481">
    <property type="term" value="P:positive regulation of type I interferon production"/>
    <property type="evidence" value="ECO:0007669"/>
    <property type="project" value="TreeGrafter"/>
</dbReference>
<name>A0A3Q0S560_AMPCI</name>
<dbReference type="GO" id="GO:2000042">
    <property type="term" value="P:negative regulation of double-strand break repair via homologous recombination"/>
    <property type="evidence" value="ECO:0007669"/>
    <property type="project" value="TreeGrafter"/>
</dbReference>
<organism evidence="5 6">
    <name type="scientific">Amphilophus citrinellus</name>
    <name type="common">Midas cichlid</name>
    <name type="synonym">Cichlasoma citrinellum</name>
    <dbReference type="NCBI Taxonomy" id="61819"/>
    <lineage>
        <taxon>Eukaryota</taxon>
        <taxon>Metazoa</taxon>
        <taxon>Chordata</taxon>
        <taxon>Craniata</taxon>
        <taxon>Vertebrata</taxon>
        <taxon>Euteleostomi</taxon>
        <taxon>Actinopterygii</taxon>
        <taxon>Neopterygii</taxon>
        <taxon>Teleostei</taxon>
        <taxon>Neoteleostei</taxon>
        <taxon>Acanthomorphata</taxon>
        <taxon>Ovalentaria</taxon>
        <taxon>Cichlomorphae</taxon>
        <taxon>Cichliformes</taxon>
        <taxon>Cichlidae</taxon>
        <taxon>New World cichlids</taxon>
        <taxon>Cichlasomatinae</taxon>
        <taxon>Heroini</taxon>
        <taxon>Amphilophus</taxon>
    </lineage>
</organism>
<dbReference type="OMA" id="EKTCCER"/>
<dbReference type="GO" id="GO:0003682">
    <property type="term" value="F:chromatin binding"/>
    <property type="evidence" value="ECO:0007669"/>
    <property type="project" value="TreeGrafter"/>
</dbReference>
<dbReference type="GO" id="GO:0035861">
    <property type="term" value="C:site of double-strand break"/>
    <property type="evidence" value="ECO:0007669"/>
    <property type="project" value="TreeGrafter"/>
</dbReference>
<sequence>MSGRGRSRKAKSPDAEHTKRKPRLDDIKEVPLPTRPDSTEEEQKKKKEEKKKTKTKTMTKMPPDTPKDTTQDYVEIDKAKACGAKPKRQVAKMQPEQYLETEKETPKNTRKTSEKTTEAKICARRANSPEKLRKTPNMPPGKGEDFTKDMTEKNPAVDDILKETLEKLKIKKTDKSNAALVINTTKDYIIKHLKKNTESFKEVQEPLPTGSYYENVKICNPDEFDIMVPILVERVEIKPFGDDGAFYSVALKRDKNPLKKFQENGHLSASNMLSEFREEVKKCVKGLTDIKWEVEKKKKGCPAVTLTTNVNSVPISLDVVLCLMVKSSWPSFTNEGLKIEGWLGTKVKQEYKRKPYYLVPKYEGRDVWRVSFSHVEKAILKNHGSEKTCCEKHGASCCRKSCLKLLKHLLHLLKESNPSFDKFCSYHVKTTLLHACCSRTRDSDWRPADLSHCFQLLLKDFENHLQKGQLQNFFIPSQNLLSGSGIKVCRILSSTIKQERQTGFPIFSEQLQNAH</sequence>
<dbReference type="InterPro" id="IPR046903">
    <property type="entry name" value="Mab-21-like_nuc_Trfase"/>
</dbReference>
<dbReference type="PANTHER" id="PTHR10656:SF35">
    <property type="entry name" value="CYCLIC GMP-AMP SYNTHASE"/>
    <property type="match status" value="1"/>
</dbReference>
<dbReference type="Ensembl" id="ENSACIT00000015967.1">
    <property type="protein sequence ID" value="ENSACIP00000015555.1"/>
    <property type="gene ID" value="ENSACIG00000011886.1"/>
</dbReference>
<dbReference type="AlphaFoldDB" id="A0A3Q0S560"/>
<dbReference type="GO" id="GO:0005829">
    <property type="term" value="C:cytosol"/>
    <property type="evidence" value="ECO:0007669"/>
    <property type="project" value="TreeGrafter"/>
</dbReference>
<protein>
    <submittedName>
        <fullName evidence="5">Cyclic GMP-AMP synthase</fullName>
    </submittedName>
</protein>
<dbReference type="GeneTree" id="ENSGT01050000244827"/>
<reference evidence="5" key="2">
    <citation type="submission" date="2025-09" db="UniProtKB">
        <authorList>
            <consortium name="Ensembl"/>
        </authorList>
    </citation>
    <scope>IDENTIFICATION</scope>
</reference>
<dbReference type="STRING" id="61819.ENSACIP00000015555"/>
<dbReference type="Gene3D" id="3.30.460.90">
    <property type="match status" value="1"/>
</dbReference>
<dbReference type="FunFam" id="1.10.1410.40:FF:000007">
    <property type="entry name" value="Cyclic GMP-AMP synthase"/>
    <property type="match status" value="1"/>
</dbReference>
<dbReference type="GO" id="GO:0003690">
    <property type="term" value="F:double-stranded DNA binding"/>
    <property type="evidence" value="ECO:0007669"/>
    <property type="project" value="TreeGrafter"/>
</dbReference>
<dbReference type="InterPro" id="IPR046906">
    <property type="entry name" value="Mab-21_HhH/H2TH-like"/>
</dbReference>
<accession>A0A3Q0S560</accession>
<proteinExistence type="inferred from homology"/>
<feature type="domain" description="Mab-21-like nucleotidyltransferase" evidence="3">
    <location>
        <begin position="212"/>
        <end position="382"/>
    </location>
</feature>
<evidence type="ECO:0000259" key="3">
    <source>
        <dbReference type="Pfam" id="PF03281"/>
    </source>
</evidence>
<feature type="compositionally biased region" description="Basic and acidic residues" evidence="2">
    <location>
        <begin position="100"/>
        <end position="118"/>
    </location>
</feature>
<evidence type="ECO:0000313" key="5">
    <source>
        <dbReference type="Ensembl" id="ENSACIP00000015555.1"/>
    </source>
</evidence>
<dbReference type="GO" id="GO:0045087">
    <property type="term" value="P:innate immune response"/>
    <property type="evidence" value="ECO:0007669"/>
    <property type="project" value="Ensembl"/>
</dbReference>
<dbReference type="InterPro" id="IPR024810">
    <property type="entry name" value="MAB21L/cGLR"/>
</dbReference>
<dbReference type="GO" id="GO:0005634">
    <property type="term" value="C:nucleus"/>
    <property type="evidence" value="ECO:0007669"/>
    <property type="project" value="TreeGrafter"/>
</dbReference>
<feature type="compositionally biased region" description="Basic residues" evidence="2">
    <location>
        <begin position="1"/>
        <end position="10"/>
    </location>
</feature>
<feature type="compositionally biased region" description="Basic and acidic residues" evidence="2">
    <location>
        <begin position="37"/>
        <end position="46"/>
    </location>
</feature>
<dbReference type="GO" id="GO:0061501">
    <property type="term" value="F:2',3'-cyclic GMP-AMP synthase activity"/>
    <property type="evidence" value="ECO:0007669"/>
    <property type="project" value="Ensembl"/>
</dbReference>
<dbReference type="GO" id="GO:0071360">
    <property type="term" value="P:cellular response to exogenous dsRNA"/>
    <property type="evidence" value="ECO:0007669"/>
    <property type="project" value="TreeGrafter"/>
</dbReference>
<comment type="similarity">
    <text evidence="1">Belongs to the mab-21 family.</text>
</comment>
<dbReference type="Proteomes" id="UP000261340">
    <property type="component" value="Unplaced"/>
</dbReference>
<reference evidence="5" key="1">
    <citation type="submission" date="2025-08" db="UniProtKB">
        <authorList>
            <consortium name="Ensembl"/>
        </authorList>
    </citation>
    <scope>IDENTIFICATION</scope>
</reference>
<dbReference type="Gene3D" id="1.10.1410.40">
    <property type="match status" value="1"/>
</dbReference>
<dbReference type="GO" id="GO:0006974">
    <property type="term" value="P:DNA damage response"/>
    <property type="evidence" value="ECO:0007669"/>
    <property type="project" value="TreeGrafter"/>
</dbReference>
<dbReference type="PANTHER" id="PTHR10656">
    <property type="entry name" value="CELL FATE DETERMINING PROTEIN MAB21-RELATED"/>
    <property type="match status" value="1"/>
</dbReference>
<feature type="compositionally biased region" description="Basic and acidic residues" evidence="2">
    <location>
        <begin position="11"/>
        <end position="29"/>
    </location>
</feature>
<dbReference type="GO" id="GO:0038001">
    <property type="term" value="P:paracrine signaling"/>
    <property type="evidence" value="ECO:0007669"/>
    <property type="project" value="TreeGrafter"/>
</dbReference>
<keyword evidence="6" id="KW-1185">Reference proteome</keyword>
<dbReference type="GO" id="GO:0002218">
    <property type="term" value="P:activation of innate immune response"/>
    <property type="evidence" value="ECO:0007669"/>
    <property type="project" value="TreeGrafter"/>
</dbReference>
<feature type="region of interest" description="Disordered" evidence="2">
    <location>
        <begin position="1"/>
        <end position="150"/>
    </location>
</feature>
<evidence type="ECO:0000313" key="6">
    <source>
        <dbReference type="Proteomes" id="UP000261340"/>
    </source>
</evidence>
<dbReference type="Pfam" id="PF03281">
    <property type="entry name" value="Mab-21"/>
    <property type="match status" value="1"/>
</dbReference>